<feature type="domain" description="DprA winged helix" evidence="3">
    <location>
        <begin position="311"/>
        <end position="367"/>
    </location>
</feature>
<organism evidence="4 5">
    <name type="scientific">Hyphococcus lacteus</name>
    <dbReference type="NCBI Taxonomy" id="3143536"/>
    <lineage>
        <taxon>Bacteria</taxon>
        <taxon>Pseudomonadati</taxon>
        <taxon>Pseudomonadota</taxon>
        <taxon>Alphaproteobacteria</taxon>
        <taxon>Parvularculales</taxon>
        <taxon>Parvularculaceae</taxon>
        <taxon>Hyphococcus</taxon>
    </lineage>
</organism>
<dbReference type="SUPFAM" id="SSF102405">
    <property type="entry name" value="MCP/YpsA-like"/>
    <property type="match status" value="1"/>
</dbReference>
<dbReference type="PANTHER" id="PTHR43022:SF1">
    <property type="entry name" value="PROTEIN SMF"/>
    <property type="match status" value="1"/>
</dbReference>
<protein>
    <submittedName>
        <fullName evidence="4">DNA-processing protein DprA</fullName>
    </submittedName>
</protein>
<dbReference type="EMBL" id="JBEHZE010000001">
    <property type="protein sequence ID" value="MEX6634357.1"/>
    <property type="molecule type" value="Genomic_DNA"/>
</dbReference>
<dbReference type="Gene3D" id="3.40.50.450">
    <property type="match status" value="1"/>
</dbReference>
<dbReference type="NCBIfam" id="TIGR00732">
    <property type="entry name" value="dprA"/>
    <property type="match status" value="1"/>
</dbReference>
<dbReference type="Pfam" id="PF21102">
    <property type="entry name" value="DprA_N"/>
    <property type="match status" value="1"/>
</dbReference>
<evidence type="ECO:0000313" key="5">
    <source>
        <dbReference type="Proteomes" id="UP001560685"/>
    </source>
</evidence>
<accession>A0ABV3Z6B6</accession>
<proteinExistence type="inferred from homology"/>
<evidence type="ECO:0000259" key="3">
    <source>
        <dbReference type="Pfam" id="PF17782"/>
    </source>
</evidence>
<reference evidence="4 5" key="1">
    <citation type="submission" date="2024-05" db="EMBL/GenBank/DDBJ databases">
        <title>Three bacterial strains, DH-69, EH-24, and ECK-19 isolated from coastal sediments.</title>
        <authorList>
            <person name="Ye Y.-Q."/>
            <person name="Du Z.-J."/>
        </authorList>
    </citation>
    <scope>NUCLEOTIDE SEQUENCE [LARGE SCALE GENOMIC DNA]</scope>
    <source>
        <strain evidence="4 5">ECK-19</strain>
    </source>
</reference>
<evidence type="ECO:0000259" key="2">
    <source>
        <dbReference type="Pfam" id="PF02481"/>
    </source>
</evidence>
<sequence length="375" mass="39798">MNSFTSNERCDWIQLIRTPNIGPITFHRLIAKYGTASDALAALPELSRKAGRKTPFKASERSAAEAELKNADRRGAQIIAACEDEYPLALKAIPDHPPILYVRGHLSLFEKPGIAIVGARNASGVGRKMARMLATELGEAGYVVVSGLARGIDGAAHAASLTTGTIAVVAGGVDVIYPPEHDTLTENIANQGAVISESPMSAKPTARDFPKRNRLISGLSRGVIIVEAAARSGTLLTANFALDHGREVFAVPGSPLDPRCQGANRLIRDGATLIENANDVIEALAAQSGGGMQSPGRDLFDWAGNDGMDEPDPVALISLRRTLLELLSFTPLHRDEIRREVDASPGLVADALLELVLSGEALEHDGGRFSLNPDN</sequence>
<comment type="similarity">
    <text evidence="1">Belongs to the DprA/Smf family.</text>
</comment>
<dbReference type="InterPro" id="IPR041614">
    <property type="entry name" value="DprA_WH"/>
</dbReference>
<dbReference type="InterPro" id="IPR036388">
    <property type="entry name" value="WH-like_DNA-bd_sf"/>
</dbReference>
<dbReference type="InterPro" id="IPR003488">
    <property type="entry name" value="DprA"/>
</dbReference>
<feature type="domain" description="Smf/DprA SLOG" evidence="2">
    <location>
        <begin position="78"/>
        <end position="284"/>
    </location>
</feature>
<dbReference type="InterPro" id="IPR057666">
    <property type="entry name" value="DrpA_SLOG"/>
</dbReference>
<evidence type="ECO:0000256" key="1">
    <source>
        <dbReference type="ARBA" id="ARBA00006525"/>
    </source>
</evidence>
<dbReference type="PANTHER" id="PTHR43022">
    <property type="entry name" value="PROTEIN SMF"/>
    <property type="match status" value="1"/>
</dbReference>
<dbReference type="Proteomes" id="UP001560685">
    <property type="component" value="Unassembled WGS sequence"/>
</dbReference>
<dbReference type="RefSeq" id="WP_369314342.1">
    <property type="nucleotide sequence ID" value="NZ_JBEHZE010000001.1"/>
</dbReference>
<dbReference type="Pfam" id="PF17782">
    <property type="entry name" value="WHD_DprA"/>
    <property type="match status" value="1"/>
</dbReference>
<name>A0ABV3Z6B6_9PROT</name>
<evidence type="ECO:0000313" key="4">
    <source>
        <dbReference type="EMBL" id="MEX6634357.1"/>
    </source>
</evidence>
<dbReference type="Pfam" id="PF02481">
    <property type="entry name" value="DNA_processg_A"/>
    <property type="match status" value="1"/>
</dbReference>
<gene>
    <name evidence="4" type="primary">dprA</name>
    <name evidence="4" type="ORF">ABFZ84_12450</name>
</gene>
<keyword evidence="5" id="KW-1185">Reference proteome</keyword>
<comment type="caution">
    <text evidence="4">The sequence shown here is derived from an EMBL/GenBank/DDBJ whole genome shotgun (WGS) entry which is preliminary data.</text>
</comment>
<dbReference type="Gene3D" id="1.10.10.10">
    <property type="entry name" value="Winged helix-like DNA-binding domain superfamily/Winged helix DNA-binding domain"/>
    <property type="match status" value="1"/>
</dbReference>